<dbReference type="GO" id="GO:0004222">
    <property type="term" value="F:metalloendopeptidase activity"/>
    <property type="evidence" value="ECO:0007669"/>
    <property type="project" value="InterPro"/>
</dbReference>
<feature type="binding site" evidence="11">
    <location>
        <position position="415"/>
    </location>
    <ligand>
        <name>Zn(2+)</name>
        <dbReference type="ChEBI" id="CHEBI:29105"/>
        <note>catalytic</note>
    </ligand>
</feature>
<keyword evidence="5 11" id="KW-0479">Metal-binding</keyword>
<dbReference type="CDD" id="cd09596">
    <property type="entry name" value="M36"/>
    <property type="match status" value="1"/>
</dbReference>
<accession>A0A9P3PG81</accession>
<keyword evidence="6 12" id="KW-0378">Hydrolase</keyword>
<dbReference type="Gene3D" id="3.10.170.10">
    <property type="match status" value="1"/>
</dbReference>
<organism evidence="13 14">
    <name type="scientific">Lyophyllum shimeji</name>
    <name type="common">Hon-shimeji</name>
    <name type="synonym">Tricholoma shimeji</name>
    <dbReference type="NCBI Taxonomy" id="47721"/>
    <lineage>
        <taxon>Eukaryota</taxon>
        <taxon>Fungi</taxon>
        <taxon>Dikarya</taxon>
        <taxon>Basidiomycota</taxon>
        <taxon>Agaricomycotina</taxon>
        <taxon>Agaricomycetes</taxon>
        <taxon>Agaricomycetidae</taxon>
        <taxon>Agaricales</taxon>
        <taxon>Tricholomatineae</taxon>
        <taxon>Lyophyllaceae</taxon>
        <taxon>Lyophyllum</taxon>
    </lineage>
</organism>
<dbReference type="InterPro" id="IPR001842">
    <property type="entry name" value="Peptidase_M36"/>
</dbReference>
<keyword evidence="12" id="KW-0732">Signal</keyword>
<dbReference type="Gene3D" id="1.10.390.10">
    <property type="entry name" value="Neutral Protease Domain 2"/>
    <property type="match status" value="1"/>
</dbReference>
<dbReference type="EMBL" id="BRPK01000002">
    <property type="protein sequence ID" value="GLB35467.1"/>
    <property type="molecule type" value="Genomic_DNA"/>
</dbReference>
<protein>
    <recommendedName>
        <fullName evidence="12">Extracellular metalloproteinase</fullName>
        <ecNumber evidence="12">3.4.24.-</ecNumber>
    </recommendedName>
    <alternativeName>
        <fullName evidence="12">Fungalysin</fullName>
    </alternativeName>
</protein>
<evidence type="ECO:0000256" key="10">
    <source>
        <dbReference type="PIRSR" id="PIRSR601842-1"/>
    </source>
</evidence>
<evidence type="ECO:0000256" key="6">
    <source>
        <dbReference type="ARBA" id="ARBA00022801"/>
    </source>
</evidence>
<dbReference type="EC" id="3.4.24.-" evidence="12"/>
<feature type="binding site" evidence="11">
    <location>
        <position position="233"/>
    </location>
    <ligand>
        <name>Zn(2+)</name>
        <dbReference type="ChEBI" id="CHEBI:29105"/>
        <note>catalytic</note>
    </ligand>
</feature>
<evidence type="ECO:0000313" key="14">
    <source>
        <dbReference type="Proteomes" id="UP001063166"/>
    </source>
</evidence>
<dbReference type="PRINTS" id="PR00999">
    <property type="entry name" value="FUNGALYSIN"/>
</dbReference>
<comment type="similarity">
    <text evidence="2 12">Belongs to the peptidase M36 family.</text>
</comment>
<evidence type="ECO:0000256" key="9">
    <source>
        <dbReference type="ARBA" id="ARBA00023145"/>
    </source>
</evidence>
<dbReference type="InterPro" id="IPR050371">
    <property type="entry name" value="Fungal_virulence_M36"/>
</dbReference>
<evidence type="ECO:0000256" key="2">
    <source>
        <dbReference type="ARBA" id="ARBA00006006"/>
    </source>
</evidence>
<keyword evidence="9 12" id="KW-0865">Zymogen</keyword>
<evidence type="ECO:0000256" key="11">
    <source>
        <dbReference type="PIRSR" id="PIRSR601842-2"/>
    </source>
</evidence>
<gene>
    <name evidence="13" type="ORF">LshimejAT787_0210320</name>
</gene>
<name>A0A9P3PG81_LYOSH</name>
<comment type="cofactor">
    <cofactor evidence="11">
        <name>Zn(2+)</name>
        <dbReference type="ChEBI" id="CHEBI:29105"/>
    </cofactor>
    <text evidence="11">Binds 1 zinc ion per subunit.</text>
</comment>
<evidence type="ECO:0000256" key="8">
    <source>
        <dbReference type="ARBA" id="ARBA00023049"/>
    </source>
</evidence>
<keyword evidence="4 12" id="KW-0645">Protease</keyword>
<comment type="caution">
    <text evidence="13">The sequence shown here is derived from an EMBL/GenBank/DDBJ whole genome shotgun (WGS) entry which is preliminary data.</text>
</comment>
<feature type="binding site" evidence="11">
    <location>
        <position position="440"/>
    </location>
    <ligand>
        <name>Zn(2+)</name>
        <dbReference type="ChEBI" id="CHEBI:29105"/>
        <note>catalytic</note>
    </ligand>
</feature>
<evidence type="ECO:0000256" key="3">
    <source>
        <dbReference type="ARBA" id="ARBA00022525"/>
    </source>
</evidence>
<comment type="subcellular location">
    <subcellularLocation>
        <location evidence="1 12">Secreted</location>
    </subcellularLocation>
</comment>
<dbReference type="GO" id="GO:0005615">
    <property type="term" value="C:extracellular space"/>
    <property type="evidence" value="ECO:0007669"/>
    <property type="project" value="InterPro"/>
</dbReference>
<evidence type="ECO:0000313" key="13">
    <source>
        <dbReference type="EMBL" id="GLB35467.1"/>
    </source>
</evidence>
<sequence length="607" mass="65831">MAASNFNKLLSFLLIAVYASPAHAAPWHHHARHSTHRVRHVGRELEVKAFYPSSTYHTFGEGIDQPVPQGYTNSSTPLALDYSAIAFVQSQLGVDATQVGYRSGFTREDGDFAYVHQFHDGVPFANAVANIAWKNGKVVAFGSSFVDMNSTSNIADSKPTLDVNSVIPTAEAALDGEFLNSQPPTVEYLVNEDGSVALTHVIQIQNDTAGTWYEAFVCAHTGKLLSVTNFVAHASYTVLPIHKETFPEGEETLINPQDTLASPFGWQSTNGRTQSTTTSGNNVQAFVGKTFSTQTSAGQNFNVNYDATKDPKVASNRAAATNNAFYVINTVHDFTYRYGFTESAFNFQDNNFGKGGKGSDRVHISVQDSSGTNNANFATPPDGQNGKCRMYIWDYTTPKRDGTMENDIPVHEMTHGVTNRMTGGGTARCLQTTVAGGLGEGWSDAMADWVSQKSATVADFVLGQWVTNQPGGIRTYPYSTDPSVNPLKYSSAKGLTEVHRIGEVWANMLHNVYAALVADCGFSTTALTNPDTTEGNVVFLHLFLDALPLQPCNPTFVSARAAWIQADQNRYGGANKCTVYRAFASRGLGVNAKNDFVDNFDVPADCT</sequence>
<dbReference type="Pfam" id="PF02128">
    <property type="entry name" value="Peptidase_M36"/>
    <property type="match status" value="1"/>
</dbReference>
<proteinExistence type="inferred from homology"/>
<feature type="active site" evidence="10">
    <location>
        <position position="412"/>
    </location>
</feature>
<dbReference type="OrthoDB" id="3227768at2759"/>
<dbReference type="PANTHER" id="PTHR33478">
    <property type="entry name" value="EXTRACELLULAR METALLOPROTEINASE MEP"/>
    <property type="match status" value="1"/>
</dbReference>
<reference evidence="13" key="1">
    <citation type="submission" date="2022-07" db="EMBL/GenBank/DDBJ databases">
        <title>The genome of Lyophyllum shimeji provides insight into the initial evolution of ectomycorrhizal fungal genome.</title>
        <authorList>
            <person name="Kobayashi Y."/>
            <person name="Shibata T."/>
            <person name="Hirakawa H."/>
            <person name="Shigenobu S."/>
            <person name="Nishiyama T."/>
            <person name="Yamada A."/>
            <person name="Hasebe M."/>
            <person name="Kawaguchi M."/>
        </authorList>
    </citation>
    <scope>NUCLEOTIDE SEQUENCE</scope>
    <source>
        <strain evidence="13">AT787</strain>
    </source>
</reference>
<dbReference type="PANTHER" id="PTHR33478:SF1">
    <property type="entry name" value="EXTRACELLULAR METALLOPROTEINASE MEP"/>
    <property type="match status" value="1"/>
</dbReference>
<dbReference type="GO" id="GO:0008270">
    <property type="term" value="F:zinc ion binding"/>
    <property type="evidence" value="ECO:0007669"/>
    <property type="project" value="InterPro"/>
</dbReference>
<dbReference type="InterPro" id="IPR027268">
    <property type="entry name" value="Peptidase_M4/M1_CTD_sf"/>
</dbReference>
<feature type="chain" id="PRO_5040538640" description="Extracellular metalloproteinase" evidence="12">
    <location>
        <begin position="25"/>
        <end position="607"/>
    </location>
</feature>
<dbReference type="Proteomes" id="UP001063166">
    <property type="component" value="Unassembled WGS sequence"/>
</dbReference>
<keyword evidence="14" id="KW-1185">Reference proteome</keyword>
<dbReference type="GO" id="GO:0006508">
    <property type="term" value="P:proteolysis"/>
    <property type="evidence" value="ECO:0007669"/>
    <property type="project" value="UniProtKB-KW"/>
</dbReference>
<feature type="signal peptide" evidence="12">
    <location>
        <begin position="1"/>
        <end position="24"/>
    </location>
</feature>
<evidence type="ECO:0000256" key="12">
    <source>
        <dbReference type="RuleBase" id="RU364017"/>
    </source>
</evidence>
<keyword evidence="3 12" id="KW-0964">Secreted</keyword>
<keyword evidence="8 12" id="KW-0482">Metalloprotease</keyword>
<dbReference type="AlphaFoldDB" id="A0A9P3PG81"/>
<evidence type="ECO:0000256" key="7">
    <source>
        <dbReference type="ARBA" id="ARBA00022833"/>
    </source>
</evidence>
<keyword evidence="7 11" id="KW-0862">Zinc</keyword>
<evidence type="ECO:0000256" key="4">
    <source>
        <dbReference type="ARBA" id="ARBA00022670"/>
    </source>
</evidence>
<feature type="binding site" evidence="11">
    <location>
        <position position="411"/>
    </location>
    <ligand>
        <name>Zn(2+)</name>
        <dbReference type="ChEBI" id="CHEBI:29105"/>
        <note>catalytic</note>
    </ligand>
</feature>
<dbReference type="SUPFAM" id="SSF55486">
    <property type="entry name" value="Metalloproteases ('zincins'), catalytic domain"/>
    <property type="match status" value="1"/>
</dbReference>
<evidence type="ECO:0000256" key="5">
    <source>
        <dbReference type="ARBA" id="ARBA00022723"/>
    </source>
</evidence>
<evidence type="ECO:0000256" key="1">
    <source>
        <dbReference type="ARBA" id="ARBA00004613"/>
    </source>
</evidence>